<evidence type="ECO:0000256" key="2">
    <source>
        <dbReference type="ARBA" id="ARBA00022723"/>
    </source>
</evidence>
<dbReference type="AlphaFoldDB" id="A0A836HU50"/>
<sequence>MRCLRVVQQRRRRIAYLCASDAVQQLLHQRRHITSTPSVSSTNAGTTAGIGAEMRAKGFHHSTPNFSTAEFSDTVDPADLANDIVTESTVGVDFVRDIYGPWLVMTEDLQGELFVDHDHFVYYRPANGLGYGIGKLQVLDAGATGTAFTCHLESYSYQPTDTVVPQYGLTFDITGMVKRVTAKSSDYTTFSLVGVWRRRNRNTDFPSLLPSQRSKSGAPVMGASGVPSTEFVGDQDALGELCPKASGQFNAAKLSPWDASAAKTPFVPNAELQCVFAQVFPEHLHADSHVRRAERRREKEAASHLAGSVGKPSALHIDLAQYAVGTIPGIYYIPDYISAAEETQMLKFVKETPQELKSKLTKRTCQEWGCTMCETCQKSFVSDANMPPWVQECIDMQVYDGLFTPTTFPNSVRIHEYQQGEGIGPHCDGPIYVPMVTVLSLASPCLMSFYPKQPLYESQPMNHYNDTFKFTEGDIGKKVPLQSVVMEPRSLLIFTGEGYYHYPHGVSDKAEDVLVPEVVGEVVNRRFLRDPNVQSIPRKYRASITTRNLMARCSHQPARTEYAMKRAWYLYNHLPIPSELFTQAPQLAHLPRSTGESVGVSSRLQEKASSSGIPSLEKRVDSAFLPSSPSGAFAVDKELRAAIHELKAGQDELRNSVGELKQLLALSIPAQATFQTEMATVLNHLSSSVLGLESKVDDVLEMTESGKGTSSTKM</sequence>
<dbReference type="GO" id="GO:0046872">
    <property type="term" value="F:metal ion binding"/>
    <property type="evidence" value="ECO:0007669"/>
    <property type="project" value="UniProtKB-KW"/>
</dbReference>
<dbReference type="PANTHER" id="PTHR46030">
    <property type="entry name" value="ALPHA-KETOGLUTARATE-DEPENDENT DIOXYGENASE ALKB HOMOLOG 6"/>
    <property type="match status" value="1"/>
</dbReference>
<keyword evidence="8" id="KW-1185">Reference proteome</keyword>
<dbReference type="GeneID" id="94286898"/>
<dbReference type="OrthoDB" id="412814at2759"/>
<dbReference type="RefSeq" id="XP_067752978.1">
    <property type="nucleotide sequence ID" value="XM_067896821.1"/>
</dbReference>
<evidence type="ECO:0000313" key="8">
    <source>
        <dbReference type="Proteomes" id="UP000674318"/>
    </source>
</evidence>
<evidence type="ECO:0000313" key="7">
    <source>
        <dbReference type="EMBL" id="KAG5490650.1"/>
    </source>
</evidence>
<dbReference type="GO" id="GO:0005634">
    <property type="term" value="C:nucleus"/>
    <property type="evidence" value="ECO:0007669"/>
    <property type="project" value="TreeGrafter"/>
</dbReference>
<dbReference type="KEGG" id="phet:94286898"/>
<evidence type="ECO:0000256" key="5">
    <source>
        <dbReference type="ARBA" id="ARBA00023004"/>
    </source>
</evidence>
<name>A0A836HU50_9TRYP</name>
<protein>
    <submittedName>
        <fullName evidence="7">Uncharacterized protein</fullName>
    </submittedName>
</protein>
<dbReference type="Proteomes" id="UP000674318">
    <property type="component" value="Unassembled WGS sequence"/>
</dbReference>
<evidence type="ECO:0000256" key="1">
    <source>
        <dbReference type="ARBA" id="ARBA00007879"/>
    </source>
</evidence>
<dbReference type="PANTHER" id="PTHR46030:SF1">
    <property type="entry name" value="ALPHA-KETOGLUTARATE-DEPENDENT DIOXYGENASE ALKB HOMOLOG 6"/>
    <property type="match status" value="1"/>
</dbReference>
<dbReference type="InterPro" id="IPR032862">
    <property type="entry name" value="ALKBH6"/>
</dbReference>
<evidence type="ECO:0000256" key="4">
    <source>
        <dbReference type="ARBA" id="ARBA00023002"/>
    </source>
</evidence>
<proteinExistence type="inferred from homology"/>
<dbReference type="GO" id="GO:0051213">
    <property type="term" value="F:dioxygenase activity"/>
    <property type="evidence" value="ECO:0007669"/>
    <property type="project" value="UniProtKB-KW"/>
</dbReference>
<keyword evidence="2" id="KW-0479">Metal-binding</keyword>
<keyword evidence="4" id="KW-0560">Oxidoreductase</keyword>
<dbReference type="InterPro" id="IPR037151">
    <property type="entry name" value="AlkB-like_sf"/>
</dbReference>
<feature type="compositionally biased region" description="Polar residues" evidence="6">
    <location>
        <begin position="594"/>
        <end position="613"/>
    </location>
</feature>
<comment type="similarity">
    <text evidence="1">Belongs to the alkB family.</text>
</comment>
<keyword evidence="5" id="KW-0408">Iron</keyword>
<accession>A0A836HU50</accession>
<evidence type="ECO:0000256" key="6">
    <source>
        <dbReference type="SAM" id="MobiDB-lite"/>
    </source>
</evidence>
<comment type="caution">
    <text evidence="7">The sequence shown here is derived from an EMBL/GenBank/DDBJ whole genome shotgun (WGS) entry which is preliminary data.</text>
</comment>
<organism evidence="7 8">
    <name type="scientific">Porcisia hertigi</name>
    <dbReference type="NCBI Taxonomy" id="2761500"/>
    <lineage>
        <taxon>Eukaryota</taxon>
        <taxon>Discoba</taxon>
        <taxon>Euglenozoa</taxon>
        <taxon>Kinetoplastea</taxon>
        <taxon>Metakinetoplastina</taxon>
        <taxon>Trypanosomatida</taxon>
        <taxon>Trypanosomatidae</taxon>
        <taxon>Leishmaniinae</taxon>
        <taxon>Porcisia</taxon>
    </lineage>
</organism>
<feature type="region of interest" description="Disordered" evidence="6">
    <location>
        <begin position="592"/>
        <end position="613"/>
    </location>
</feature>
<evidence type="ECO:0000256" key="3">
    <source>
        <dbReference type="ARBA" id="ARBA00022964"/>
    </source>
</evidence>
<reference evidence="7 8" key="1">
    <citation type="submission" date="2021-02" db="EMBL/GenBank/DDBJ databases">
        <title>Porcisia hertigi Genome sequencing and assembly.</title>
        <authorList>
            <person name="Almutairi H."/>
            <person name="Gatherer D."/>
        </authorList>
    </citation>
    <scope>NUCLEOTIDE SEQUENCE [LARGE SCALE GENOMIC DNA]</scope>
    <source>
        <strain evidence="7 8">C119</strain>
    </source>
</reference>
<dbReference type="EMBL" id="JAFJZO010000036">
    <property type="protein sequence ID" value="KAG5490650.1"/>
    <property type="molecule type" value="Genomic_DNA"/>
</dbReference>
<dbReference type="Gene3D" id="2.60.120.590">
    <property type="entry name" value="Alpha-ketoglutarate-dependent dioxygenase AlkB-like"/>
    <property type="match status" value="1"/>
</dbReference>
<dbReference type="SUPFAM" id="SSF51197">
    <property type="entry name" value="Clavaminate synthase-like"/>
    <property type="match status" value="1"/>
</dbReference>
<gene>
    <name evidence="7" type="ORF">JKF63_00772</name>
</gene>
<keyword evidence="3" id="KW-0223">Dioxygenase</keyword>